<organism evidence="2 3">
    <name type="scientific">Aspergillus steynii IBT 23096</name>
    <dbReference type="NCBI Taxonomy" id="1392250"/>
    <lineage>
        <taxon>Eukaryota</taxon>
        <taxon>Fungi</taxon>
        <taxon>Dikarya</taxon>
        <taxon>Ascomycota</taxon>
        <taxon>Pezizomycotina</taxon>
        <taxon>Eurotiomycetes</taxon>
        <taxon>Eurotiomycetidae</taxon>
        <taxon>Eurotiales</taxon>
        <taxon>Aspergillaceae</taxon>
        <taxon>Aspergillus</taxon>
        <taxon>Aspergillus subgen. Circumdati</taxon>
    </lineage>
</organism>
<dbReference type="Gene3D" id="3.90.1200.10">
    <property type="match status" value="1"/>
</dbReference>
<dbReference type="InterPro" id="IPR002575">
    <property type="entry name" value="Aminoglycoside_PTrfase"/>
</dbReference>
<dbReference type="InterPro" id="IPR011009">
    <property type="entry name" value="Kinase-like_dom_sf"/>
</dbReference>
<dbReference type="STRING" id="1392250.A0A2I2G7H1"/>
<dbReference type="GO" id="GO:0016301">
    <property type="term" value="F:kinase activity"/>
    <property type="evidence" value="ECO:0007669"/>
    <property type="project" value="UniProtKB-KW"/>
</dbReference>
<dbReference type="VEuPathDB" id="FungiDB:P170DRAFT_446647"/>
<dbReference type="Proteomes" id="UP000234275">
    <property type="component" value="Unassembled WGS sequence"/>
</dbReference>
<evidence type="ECO:0000259" key="1">
    <source>
        <dbReference type="Pfam" id="PF01636"/>
    </source>
</evidence>
<keyword evidence="2" id="KW-0808">Transferase</keyword>
<name>A0A2I2G7H1_9EURO</name>
<dbReference type="EMBL" id="MSFO01000004">
    <property type="protein sequence ID" value="PLB48825.1"/>
    <property type="molecule type" value="Genomic_DNA"/>
</dbReference>
<dbReference type="SUPFAM" id="SSF56112">
    <property type="entry name" value="Protein kinase-like (PK-like)"/>
    <property type="match status" value="1"/>
</dbReference>
<keyword evidence="3" id="KW-1185">Reference proteome</keyword>
<dbReference type="RefSeq" id="XP_024704127.1">
    <property type="nucleotide sequence ID" value="XM_024850820.1"/>
</dbReference>
<reference evidence="2 3" key="1">
    <citation type="submission" date="2016-12" db="EMBL/GenBank/DDBJ databases">
        <title>The genomes of Aspergillus section Nigri reveals drivers in fungal speciation.</title>
        <authorList>
            <consortium name="DOE Joint Genome Institute"/>
            <person name="Vesth T.C."/>
            <person name="Nybo J."/>
            <person name="Theobald S."/>
            <person name="Brandl J."/>
            <person name="Frisvad J.C."/>
            <person name="Nielsen K.F."/>
            <person name="Lyhne E.K."/>
            <person name="Kogle M.E."/>
            <person name="Kuo A."/>
            <person name="Riley R."/>
            <person name="Clum A."/>
            <person name="Nolan M."/>
            <person name="Lipzen A."/>
            <person name="Salamov A."/>
            <person name="Henrissat B."/>
            <person name="Wiebenga A."/>
            <person name="De Vries R.P."/>
            <person name="Grigoriev I.V."/>
            <person name="Mortensen U.H."/>
            <person name="Andersen M.R."/>
            <person name="Baker S.E."/>
        </authorList>
    </citation>
    <scope>NUCLEOTIDE SEQUENCE [LARGE SCALE GENOMIC DNA]</scope>
    <source>
        <strain evidence="2 3">IBT 23096</strain>
    </source>
</reference>
<sequence length="327" mass="38058">MLQDLLTGPRTELISHHGPVRLTPSMLPEASNFDAKDSSFFNNWSELPSPSQVREMAKAQWASGTSLDKRKSILYGGRHMRPPPALFEDMGLVVKWGVEVALAEARSAYAVHRLMKGRVPVPEVYGWRIDGEEKFIYMQYVRGQPLEKAWDSLERLERETICHQLRTAIDNLRQLEQDPSDRFIGSIMRSPFYDRIWPANFRPEAGPFTSVHEFHEWFTFLGRRPMADPYSVPIEHFRYGLPDNSSIRFTHGDLHRSNVVISPSQPYRVLAIVDWEQSGWLPEYWEARKAQFTVDSQEWSEEYLPMILDQYESTAEPWEWYMSALGC</sequence>
<dbReference type="Pfam" id="PF01636">
    <property type="entry name" value="APH"/>
    <property type="match status" value="1"/>
</dbReference>
<keyword evidence="2" id="KW-0418">Kinase</keyword>
<dbReference type="InterPro" id="IPR051678">
    <property type="entry name" value="AGP_Transferase"/>
</dbReference>
<dbReference type="PANTHER" id="PTHR21310:SF54">
    <property type="entry name" value="AMINOGLYCOSIDE PHOSPHOTRANSFERASE DOMAIN-CONTAINING PROTEIN"/>
    <property type="match status" value="1"/>
</dbReference>
<dbReference type="OrthoDB" id="2906425at2759"/>
<gene>
    <name evidence="2" type="ORF">P170DRAFT_446647</name>
</gene>
<evidence type="ECO:0000313" key="3">
    <source>
        <dbReference type="Proteomes" id="UP000234275"/>
    </source>
</evidence>
<protein>
    <submittedName>
        <fullName evidence="2">Kinase-like protein</fullName>
    </submittedName>
</protein>
<dbReference type="GeneID" id="36558519"/>
<comment type="caution">
    <text evidence="2">The sequence shown here is derived from an EMBL/GenBank/DDBJ whole genome shotgun (WGS) entry which is preliminary data.</text>
</comment>
<dbReference type="AlphaFoldDB" id="A0A2I2G7H1"/>
<proteinExistence type="predicted"/>
<accession>A0A2I2G7H1</accession>
<feature type="domain" description="Aminoglycoside phosphotransferase" evidence="1">
    <location>
        <begin position="102"/>
        <end position="314"/>
    </location>
</feature>
<dbReference type="PANTHER" id="PTHR21310">
    <property type="entry name" value="AMINOGLYCOSIDE PHOSPHOTRANSFERASE-RELATED-RELATED"/>
    <property type="match status" value="1"/>
</dbReference>
<evidence type="ECO:0000313" key="2">
    <source>
        <dbReference type="EMBL" id="PLB48825.1"/>
    </source>
</evidence>